<dbReference type="OrthoDB" id="893294at2"/>
<dbReference type="Proteomes" id="UP000251692">
    <property type="component" value="Unassembled WGS sequence"/>
</dbReference>
<dbReference type="InterPro" id="IPR024311">
    <property type="entry name" value="Lipocalin-like"/>
</dbReference>
<protein>
    <recommendedName>
        <fullName evidence="1">Lipocalin-like domain-containing protein</fullName>
    </recommendedName>
</protein>
<accession>A0A364RI35</accession>
<organism evidence="2 3">
    <name type="scientific">Pontibacter arcticus</name>
    <dbReference type="NCBI Taxonomy" id="2080288"/>
    <lineage>
        <taxon>Bacteria</taxon>
        <taxon>Pseudomonadati</taxon>
        <taxon>Bacteroidota</taxon>
        <taxon>Cytophagia</taxon>
        <taxon>Cytophagales</taxon>
        <taxon>Hymenobacteraceae</taxon>
        <taxon>Pontibacter</taxon>
    </lineage>
</organism>
<dbReference type="Pfam" id="PF13648">
    <property type="entry name" value="Lipocalin_4"/>
    <property type="match status" value="1"/>
</dbReference>
<dbReference type="EMBL" id="QMDV01000001">
    <property type="protein sequence ID" value="RAU83951.1"/>
    <property type="molecule type" value="Genomic_DNA"/>
</dbReference>
<evidence type="ECO:0000313" key="2">
    <source>
        <dbReference type="EMBL" id="RAU83951.1"/>
    </source>
</evidence>
<sequence length="140" mass="15271">MKMRNSKDWLKQIQYTLAALVMVVLVSCSGKEEVGSTSLITGASSKTWKTDKSIDATGDKEKLTDQEENEALQFFADGRFSTSGGAALQTGTWTFDQAAKTLSLQFEGAATQEVFNVTKLTEDEMRLKAPDGSEMVLSSK</sequence>
<proteinExistence type="predicted"/>
<feature type="domain" description="Lipocalin-like" evidence="1">
    <location>
        <begin position="46"/>
        <end position="127"/>
    </location>
</feature>
<comment type="caution">
    <text evidence="2">The sequence shown here is derived from an EMBL/GenBank/DDBJ whole genome shotgun (WGS) entry which is preliminary data.</text>
</comment>
<evidence type="ECO:0000313" key="3">
    <source>
        <dbReference type="Proteomes" id="UP000251692"/>
    </source>
</evidence>
<reference evidence="2 3" key="2">
    <citation type="submission" date="2018-07" db="EMBL/GenBank/DDBJ databases">
        <title>Pontibacter sp. 2b14 genomic sequence and assembly.</title>
        <authorList>
            <person name="Du Z.-J."/>
        </authorList>
    </citation>
    <scope>NUCLEOTIDE SEQUENCE [LARGE SCALE GENOMIC DNA]</scope>
    <source>
        <strain evidence="2 3">2b14</strain>
    </source>
</reference>
<keyword evidence="3" id="KW-1185">Reference proteome</keyword>
<gene>
    <name evidence="2" type="ORF">DP923_02490</name>
</gene>
<reference evidence="2 3" key="1">
    <citation type="submission" date="2018-06" db="EMBL/GenBank/DDBJ databases">
        <authorList>
            <person name="Liu Z.-W."/>
        </authorList>
    </citation>
    <scope>NUCLEOTIDE SEQUENCE [LARGE SCALE GENOMIC DNA]</scope>
    <source>
        <strain evidence="2 3">2b14</strain>
    </source>
</reference>
<evidence type="ECO:0000259" key="1">
    <source>
        <dbReference type="Pfam" id="PF13648"/>
    </source>
</evidence>
<dbReference type="PROSITE" id="PS51257">
    <property type="entry name" value="PROKAR_LIPOPROTEIN"/>
    <property type="match status" value="1"/>
</dbReference>
<name>A0A364RI35_9BACT</name>
<dbReference type="AlphaFoldDB" id="A0A364RI35"/>